<name>A0A7J7L499_9MAGN</name>
<dbReference type="Proteomes" id="UP000541444">
    <property type="component" value="Unassembled WGS sequence"/>
</dbReference>
<accession>A0A7J7L499</accession>
<feature type="compositionally biased region" description="Acidic residues" evidence="1">
    <location>
        <begin position="34"/>
        <end position="56"/>
    </location>
</feature>
<gene>
    <name evidence="2" type="ORF">GIB67_036415</name>
</gene>
<comment type="caution">
    <text evidence="2">The sequence shown here is derived from an EMBL/GenBank/DDBJ whole genome shotgun (WGS) entry which is preliminary data.</text>
</comment>
<reference evidence="2 3" key="1">
    <citation type="journal article" date="2020" name="IScience">
        <title>Genome Sequencing of the Endangered Kingdonia uniflora (Circaeasteraceae, Ranunculales) Reveals Potential Mechanisms of Evolutionary Specialization.</title>
        <authorList>
            <person name="Sun Y."/>
            <person name="Deng T."/>
            <person name="Zhang A."/>
            <person name="Moore M.J."/>
            <person name="Landis J.B."/>
            <person name="Lin N."/>
            <person name="Zhang H."/>
            <person name="Zhang X."/>
            <person name="Huang J."/>
            <person name="Zhang X."/>
            <person name="Sun H."/>
            <person name="Wang H."/>
        </authorList>
    </citation>
    <scope>NUCLEOTIDE SEQUENCE [LARGE SCALE GENOMIC DNA]</scope>
    <source>
        <strain evidence="2">TB1705</strain>
        <tissue evidence="2">Leaf</tissue>
    </source>
</reference>
<evidence type="ECO:0000313" key="2">
    <source>
        <dbReference type="EMBL" id="KAF6137378.1"/>
    </source>
</evidence>
<evidence type="ECO:0000313" key="3">
    <source>
        <dbReference type="Proteomes" id="UP000541444"/>
    </source>
</evidence>
<organism evidence="2 3">
    <name type="scientific">Kingdonia uniflora</name>
    <dbReference type="NCBI Taxonomy" id="39325"/>
    <lineage>
        <taxon>Eukaryota</taxon>
        <taxon>Viridiplantae</taxon>
        <taxon>Streptophyta</taxon>
        <taxon>Embryophyta</taxon>
        <taxon>Tracheophyta</taxon>
        <taxon>Spermatophyta</taxon>
        <taxon>Magnoliopsida</taxon>
        <taxon>Ranunculales</taxon>
        <taxon>Circaeasteraceae</taxon>
        <taxon>Kingdonia</taxon>
    </lineage>
</organism>
<dbReference type="EMBL" id="JACGCM010002659">
    <property type="protein sequence ID" value="KAF6137378.1"/>
    <property type="molecule type" value="Genomic_DNA"/>
</dbReference>
<sequence>MHEQFLEGNYGSPKKLRSEANSQSNVVSQSSEVVDQDEDDSEDDEEEASDMVVEDDVSNKQVDAVEGWSVVPSRRNRGSRTRSQV</sequence>
<proteinExistence type="predicted"/>
<feature type="region of interest" description="Disordered" evidence="1">
    <location>
        <begin position="1"/>
        <end position="85"/>
    </location>
</feature>
<feature type="compositionally biased region" description="Low complexity" evidence="1">
    <location>
        <begin position="19"/>
        <end position="33"/>
    </location>
</feature>
<protein>
    <submittedName>
        <fullName evidence="2">Uncharacterized protein</fullName>
    </submittedName>
</protein>
<feature type="compositionally biased region" description="Basic residues" evidence="1">
    <location>
        <begin position="74"/>
        <end position="85"/>
    </location>
</feature>
<evidence type="ECO:0000256" key="1">
    <source>
        <dbReference type="SAM" id="MobiDB-lite"/>
    </source>
</evidence>
<dbReference type="AlphaFoldDB" id="A0A7J7L499"/>
<keyword evidence="3" id="KW-1185">Reference proteome</keyword>